<name>A0ABQ5CP39_9ASTR</name>
<feature type="domain" description="CCHC-type" evidence="3">
    <location>
        <begin position="72"/>
        <end position="88"/>
    </location>
</feature>
<dbReference type="Gene3D" id="3.10.10.10">
    <property type="entry name" value="HIV Type 1 Reverse Transcriptase, subunit A, domain 1"/>
    <property type="match status" value="1"/>
</dbReference>
<sequence>MKGFLKEISESGRTFKVETVHKDNSRQSSQNNQKQESTGAMTTTTNEGKVSSGSLLVCERCFTRHVGQYTIKCHKCGKIGHKARYCKEKNVAMGANAQPIWTCYDYGEQGAAPVAHAPYHLAPSEMREFQRNFESRWRKDLFVLVHHRGEHRIDDLFDQLQGSSVYSKIDLRLGYHQLCIKEEDILITAFRTRYGHFEFQVMPFGLTNAPAVFMDLMNRVYKPYIDKFIIVFPMIFWFILSARRRAWKAFKDYFELALKMRELYAKFSNIKAIRNWAAPTTPTKVRQFLGLAGYYQSAPILALPEGMKDFIVFDCYASLSVMKRVDSNGKSDSVMETLFVWNELSIKNRLGLLNNLNDLFGKMERITMDFVSGLPRTPSGYDMMWVIVDRLTKSVHFLSTKKTDTLEKLTQLKLKSGDSLQKALGTNLDMSTAYHPQTDQSERTIQTLKDMLRACVIDFGSSWDCHLPLVEFSYNNKLIREMTEKIVQIKICLLTARSHQKSYADRRTKPLEFKVGDVVLLKVSPWKGVVRFEKRGKLSPRYIGPFKILARAVPILYLEKRRRVTGIHSTYHSFESSRNA</sequence>
<evidence type="ECO:0000259" key="3">
    <source>
        <dbReference type="PROSITE" id="PS50158"/>
    </source>
</evidence>
<dbReference type="InterPro" id="IPR053134">
    <property type="entry name" value="RNA-dir_DNA_polymerase"/>
</dbReference>
<keyword evidence="4" id="KW-0695">RNA-directed DNA polymerase</keyword>
<reference evidence="4" key="2">
    <citation type="submission" date="2022-01" db="EMBL/GenBank/DDBJ databases">
        <authorList>
            <person name="Yamashiro T."/>
            <person name="Shiraishi A."/>
            <person name="Satake H."/>
            <person name="Nakayama K."/>
        </authorList>
    </citation>
    <scope>NUCLEOTIDE SEQUENCE</scope>
</reference>
<feature type="region of interest" description="Disordered" evidence="2">
    <location>
        <begin position="15"/>
        <end position="48"/>
    </location>
</feature>
<feature type="compositionally biased region" description="Basic and acidic residues" evidence="2">
    <location>
        <begin position="15"/>
        <end position="25"/>
    </location>
</feature>
<evidence type="ECO:0000256" key="1">
    <source>
        <dbReference type="PROSITE-ProRule" id="PRU00047"/>
    </source>
</evidence>
<dbReference type="InterPro" id="IPR036397">
    <property type="entry name" value="RNaseH_sf"/>
</dbReference>
<evidence type="ECO:0000313" key="4">
    <source>
        <dbReference type="EMBL" id="GJT26654.1"/>
    </source>
</evidence>
<dbReference type="InterPro" id="IPR043128">
    <property type="entry name" value="Rev_trsase/Diguanyl_cyclase"/>
</dbReference>
<feature type="compositionally biased region" description="Polar residues" evidence="2">
    <location>
        <begin position="34"/>
        <end position="48"/>
    </location>
</feature>
<dbReference type="PROSITE" id="PS50158">
    <property type="entry name" value="ZF_CCHC"/>
    <property type="match status" value="1"/>
</dbReference>
<keyword evidence="1" id="KW-0479">Metal-binding</keyword>
<dbReference type="GO" id="GO:0003964">
    <property type="term" value="F:RNA-directed DNA polymerase activity"/>
    <property type="evidence" value="ECO:0007669"/>
    <property type="project" value="UniProtKB-KW"/>
</dbReference>
<dbReference type="PANTHER" id="PTHR24559:SF427">
    <property type="entry name" value="RNA-DIRECTED DNA POLYMERASE"/>
    <property type="match status" value="1"/>
</dbReference>
<organism evidence="4 5">
    <name type="scientific">Tanacetum coccineum</name>
    <dbReference type="NCBI Taxonomy" id="301880"/>
    <lineage>
        <taxon>Eukaryota</taxon>
        <taxon>Viridiplantae</taxon>
        <taxon>Streptophyta</taxon>
        <taxon>Embryophyta</taxon>
        <taxon>Tracheophyta</taxon>
        <taxon>Spermatophyta</taxon>
        <taxon>Magnoliopsida</taxon>
        <taxon>eudicotyledons</taxon>
        <taxon>Gunneridae</taxon>
        <taxon>Pentapetalae</taxon>
        <taxon>asterids</taxon>
        <taxon>campanulids</taxon>
        <taxon>Asterales</taxon>
        <taxon>Asteraceae</taxon>
        <taxon>Asteroideae</taxon>
        <taxon>Anthemideae</taxon>
        <taxon>Anthemidinae</taxon>
        <taxon>Tanacetum</taxon>
    </lineage>
</organism>
<dbReference type="Gene3D" id="4.10.60.10">
    <property type="entry name" value="Zinc finger, CCHC-type"/>
    <property type="match status" value="1"/>
</dbReference>
<keyword evidence="1" id="KW-0862">Zinc</keyword>
<dbReference type="InterPro" id="IPR043502">
    <property type="entry name" value="DNA/RNA_pol_sf"/>
</dbReference>
<dbReference type="Proteomes" id="UP001151760">
    <property type="component" value="Unassembled WGS sequence"/>
</dbReference>
<dbReference type="Pfam" id="PF00078">
    <property type="entry name" value="RVT_1"/>
    <property type="match status" value="1"/>
</dbReference>
<keyword evidence="5" id="KW-1185">Reference proteome</keyword>
<evidence type="ECO:0000313" key="5">
    <source>
        <dbReference type="Proteomes" id="UP001151760"/>
    </source>
</evidence>
<comment type="caution">
    <text evidence="4">The sequence shown here is derived from an EMBL/GenBank/DDBJ whole genome shotgun (WGS) entry which is preliminary data.</text>
</comment>
<keyword evidence="4" id="KW-0808">Transferase</keyword>
<dbReference type="CDD" id="cd01647">
    <property type="entry name" value="RT_LTR"/>
    <property type="match status" value="1"/>
</dbReference>
<dbReference type="Pfam" id="PF24626">
    <property type="entry name" value="SH3_Tf2-1"/>
    <property type="match status" value="1"/>
</dbReference>
<dbReference type="EMBL" id="BQNB010014311">
    <property type="protein sequence ID" value="GJT26654.1"/>
    <property type="molecule type" value="Genomic_DNA"/>
</dbReference>
<evidence type="ECO:0000256" key="2">
    <source>
        <dbReference type="SAM" id="MobiDB-lite"/>
    </source>
</evidence>
<dbReference type="InterPro" id="IPR056924">
    <property type="entry name" value="SH3_Tf2-1"/>
</dbReference>
<proteinExistence type="predicted"/>
<dbReference type="InterPro" id="IPR012337">
    <property type="entry name" value="RNaseH-like_sf"/>
</dbReference>
<dbReference type="PANTHER" id="PTHR24559">
    <property type="entry name" value="TRANSPOSON TY3-I GAG-POL POLYPROTEIN"/>
    <property type="match status" value="1"/>
</dbReference>
<protein>
    <submittedName>
        <fullName evidence="4">Reverse transcriptase domain-containing protein</fullName>
    </submittedName>
</protein>
<dbReference type="SUPFAM" id="SSF53098">
    <property type="entry name" value="Ribonuclease H-like"/>
    <property type="match status" value="1"/>
</dbReference>
<dbReference type="Gene3D" id="3.30.420.10">
    <property type="entry name" value="Ribonuclease H-like superfamily/Ribonuclease H"/>
    <property type="match status" value="1"/>
</dbReference>
<keyword evidence="1" id="KW-0863">Zinc-finger</keyword>
<gene>
    <name evidence="4" type="ORF">Tco_0906929</name>
</gene>
<accession>A0ABQ5CP39</accession>
<dbReference type="InterPro" id="IPR000477">
    <property type="entry name" value="RT_dom"/>
</dbReference>
<dbReference type="Gene3D" id="3.30.70.270">
    <property type="match status" value="2"/>
</dbReference>
<keyword evidence="4" id="KW-0548">Nucleotidyltransferase</keyword>
<dbReference type="SUPFAM" id="SSF56672">
    <property type="entry name" value="DNA/RNA polymerases"/>
    <property type="match status" value="1"/>
</dbReference>
<dbReference type="InterPro" id="IPR001878">
    <property type="entry name" value="Znf_CCHC"/>
</dbReference>
<reference evidence="4" key="1">
    <citation type="journal article" date="2022" name="Int. J. Mol. Sci.">
        <title>Draft Genome of Tanacetum Coccineum: Genomic Comparison of Closely Related Tanacetum-Family Plants.</title>
        <authorList>
            <person name="Yamashiro T."/>
            <person name="Shiraishi A."/>
            <person name="Nakayama K."/>
            <person name="Satake H."/>
        </authorList>
    </citation>
    <scope>NUCLEOTIDE SEQUENCE</scope>
</reference>